<name>A0A6A8ABL0_9HYPH</name>
<comment type="subcellular location">
    <subcellularLocation>
        <location evidence="1">Cell envelope</location>
    </subcellularLocation>
</comment>
<keyword evidence="4" id="KW-0410">Iron transport</keyword>
<dbReference type="EMBL" id="WIXI01000048">
    <property type="protein sequence ID" value="MQY48675.1"/>
    <property type="molecule type" value="Genomic_DNA"/>
</dbReference>
<keyword evidence="3" id="KW-0813">Transport</keyword>
<dbReference type="RefSeq" id="WP_153357599.1">
    <property type="nucleotide sequence ID" value="NZ_JAYKOO010000002.1"/>
</dbReference>
<reference evidence="8 9" key="1">
    <citation type="submission" date="2019-11" db="EMBL/GenBank/DDBJ databases">
        <title>Genome analysis of Rhizobacterium cereale a novel genus and species isolated from maize roots in North Spain.</title>
        <authorList>
            <person name="Menendez E."/>
            <person name="Flores-Felix J.D."/>
            <person name="Ramirez-Bahena M.-H."/>
            <person name="Igual J.M."/>
            <person name="Garcia-Fraile P."/>
            <person name="Peix A."/>
            <person name="Velazquez E."/>
        </authorList>
    </citation>
    <scope>NUCLEOTIDE SEQUENCE [LARGE SCALE GENOMIC DNA]</scope>
    <source>
        <strain evidence="8 9">RZME27</strain>
    </source>
</reference>
<dbReference type="AlphaFoldDB" id="A0A6A8ABL0"/>
<evidence type="ECO:0000256" key="2">
    <source>
        <dbReference type="ARBA" id="ARBA00008814"/>
    </source>
</evidence>
<dbReference type="Pfam" id="PF01497">
    <property type="entry name" value="Peripla_BP_2"/>
    <property type="match status" value="1"/>
</dbReference>
<dbReference type="InterPro" id="IPR051313">
    <property type="entry name" value="Bact_iron-sidero_bind"/>
</dbReference>
<protein>
    <submittedName>
        <fullName evidence="8">ABC transporter substrate-binding protein</fullName>
    </submittedName>
</protein>
<dbReference type="PROSITE" id="PS50983">
    <property type="entry name" value="FE_B12_PBP"/>
    <property type="match status" value="1"/>
</dbReference>
<organism evidence="8 9">
    <name type="scientific">Endobacterium cereale</name>
    <dbReference type="NCBI Taxonomy" id="2663029"/>
    <lineage>
        <taxon>Bacteria</taxon>
        <taxon>Pseudomonadati</taxon>
        <taxon>Pseudomonadota</taxon>
        <taxon>Alphaproteobacteria</taxon>
        <taxon>Hyphomicrobiales</taxon>
        <taxon>Rhizobiaceae</taxon>
        <taxon>Endobacterium</taxon>
    </lineage>
</organism>
<comment type="caution">
    <text evidence="8">The sequence shown here is derived from an EMBL/GenBank/DDBJ whole genome shotgun (WGS) entry which is preliminary data.</text>
</comment>
<sequence>MMTTMKRPFRLAMALMATAISFGFAGESARAADVTIKHAKGEATFSEVPKKVLTFDLAALDTLTALGIEVSGVPAGNKPAYLSKYASENVAKIGTFFEPDYEAVNAAEPDLIIVAGRSSAKFDDLAKIAPTIDLTVSAEQFLPQAQENVRTLGKIFGKEKEAEALLEKLASSTADLKAKAGQQGKALLVLTTGGKMSSYGPGSRFGMLFSDYGFVPAEETGAKGTHGNPSSYEYILEKNPDWLFVIDRDAAIGRDGAARKMLDNEVVGQTTASKNNHVVYLDPVAWYLVGGGITAMQNTVDDLSKAISTN</sequence>
<keyword evidence="4" id="KW-0408">Iron</keyword>
<keyword evidence="9" id="KW-1185">Reference proteome</keyword>
<evidence type="ECO:0000256" key="6">
    <source>
        <dbReference type="SAM" id="SignalP"/>
    </source>
</evidence>
<dbReference type="Proteomes" id="UP000435138">
    <property type="component" value="Unassembled WGS sequence"/>
</dbReference>
<evidence type="ECO:0000256" key="1">
    <source>
        <dbReference type="ARBA" id="ARBA00004196"/>
    </source>
</evidence>
<dbReference type="GO" id="GO:1901678">
    <property type="term" value="P:iron coordination entity transport"/>
    <property type="evidence" value="ECO:0007669"/>
    <property type="project" value="UniProtKB-ARBA"/>
</dbReference>
<dbReference type="CDD" id="cd01140">
    <property type="entry name" value="FatB"/>
    <property type="match status" value="1"/>
</dbReference>
<dbReference type="PANTHER" id="PTHR30532:SF28">
    <property type="entry name" value="PETROBACTIN-BINDING PROTEIN YCLQ"/>
    <property type="match status" value="1"/>
</dbReference>
<dbReference type="InterPro" id="IPR002491">
    <property type="entry name" value="ABC_transptr_periplasmic_BD"/>
</dbReference>
<accession>A0A6A8ABL0</accession>
<proteinExistence type="inferred from homology"/>
<dbReference type="GO" id="GO:0030288">
    <property type="term" value="C:outer membrane-bounded periplasmic space"/>
    <property type="evidence" value="ECO:0007669"/>
    <property type="project" value="TreeGrafter"/>
</dbReference>
<feature type="chain" id="PRO_5025418195" evidence="6">
    <location>
        <begin position="26"/>
        <end position="310"/>
    </location>
</feature>
<gene>
    <name evidence="8" type="ORF">GAO09_21805</name>
</gene>
<keyword evidence="5 6" id="KW-0732">Signal</keyword>
<dbReference type="PANTHER" id="PTHR30532">
    <property type="entry name" value="IRON III DICITRATE-BINDING PERIPLASMIC PROTEIN"/>
    <property type="match status" value="1"/>
</dbReference>
<feature type="domain" description="Fe/B12 periplasmic-binding" evidence="7">
    <location>
        <begin position="51"/>
        <end position="310"/>
    </location>
</feature>
<evidence type="ECO:0000256" key="3">
    <source>
        <dbReference type="ARBA" id="ARBA00022448"/>
    </source>
</evidence>
<keyword evidence="4" id="KW-0406">Ion transport</keyword>
<evidence type="ECO:0000256" key="4">
    <source>
        <dbReference type="ARBA" id="ARBA00022496"/>
    </source>
</evidence>
<evidence type="ECO:0000259" key="7">
    <source>
        <dbReference type="PROSITE" id="PS50983"/>
    </source>
</evidence>
<comment type="similarity">
    <text evidence="2">Belongs to the bacterial solute-binding protein 8 family.</text>
</comment>
<dbReference type="Gene3D" id="3.40.50.1980">
    <property type="entry name" value="Nitrogenase molybdenum iron protein domain"/>
    <property type="match status" value="2"/>
</dbReference>
<evidence type="ECO:0000313" key="9">
    <source>
        <dbReference type="Proteomes" id="UP000435138"/>
    </source>
</evidence>
<evidence type="ECO:0000256" key="5">
    <source>
        <dbReference type="ARBA" id="ARBA00022729"/>
    </source>
</evidence>
<dbReference type="InterPro" id="IPR033870">
    <property type="entry name" value="FatB"/>
</dbReference>
<dbReference type="SUPFAM" id="SSF53807">
    <property type="entry name" value="Helical backbone' metal receptor"/>
    <property type="match status" value="1"/>
</dbReference>
<evidence type="ECO:0000313" key="8">
    <source>
        <dbReference type="EMBL" id="MQY48675.1"/>
    </source>
</evidence>
<feature type="signal peptide" evidence="6">
    <location>
        <begin position="1"/>
        <end position="25"/>
    </location>
</feature>